<dbReference type="InterPro" id="IPR050416">
    <property type="entry name" value="FAD-linked_Oxidoreductase"/>
</dbReference>
<dbReference type="InterPro" id="IPR016167">
    <property type="entry name" value="FAD-bd_PCMH_sub1"/>
</dbReference>
<feature type="domain" description="FAD-binding PCMH-type" evidence="6">
    <location>
        <begin position="42"/>
        <end position="212"/>
    </location>
</feature>
<comment type="cofactor">
    <cofactor evidence="1">
        <name>FAD</name>
        <dbReference type="ChEBI" id="CHEBI:57692"/>
    </cofactor>
</comment>
<evidence type="ECO:0000256" key="1">
    <source>
        <dbReference type="ARBA" id="ARBA00001974"/>
    </source>
</evidence>
<gene>
    <name evidence="7" type="ORF">BDV26DRAFT_265666</name>
</gene>
<evidence type="ECO:0000256" key="2">
    <source>
        <dbReference type="ARBA" id="ARBA00005466"/>
    </source>
</evidence>
<protein>
    <recommendedName>
        <fullName evidence="6">FAD-binding PCMH-type domain-containing protein</fullName>
    </recommendedName>
</protein>
<keyword evidence="4" id="KW-0274">FAD</keyword>
<sequence length="478" mass="52741">MPSLSYPLALELKKELQHTNAEVITPDNENYVESISRFSSSWEKDAGAVVRVTCTDEVSKVVHFATQRHIPFVVQGGGYSTTGSSSTYGGIIISMAKMSRVIVDQASKTIAVEGGATWEDVDRVAATFGLAVVGCTMNKTSVGGTSLGGGYGWLTGSYGLTIDNLLSVKIVLADGSVITASITDHPDLFWAARGAGQDFGVGTEFVFKAYPQKDPVFGGYLYFTADRLPKIVEFANRFEEGSTGNVGFFFGFSALPNIQDTAIFALVFYNGPREEAERYFAPVLSQEPFINETEMMPYPKINMMVNKAADFGGRKKFGGTNFTLPLKLEFMQELYEDFDRIMKTYPITSASVVKFELLPYTELIKVPNDATAFSNRGRYYNAVTIFCWHDPELDPKMRALHLDMVHKIGTRAGIAKSSEANQGVGVYANYAGHEANARQLFGGNLPRLQQLKLQYDPDNVFRKWHDMFLHTAVNSKNG</sequence>
<evidence type="ECO:0000256" key="5">
    <source>
        <dbReference type="ARBA" id="ARBA00023002"/>
    </source>
</evidence>
<dbReference type="Gene3D" id="3.30.465.10">
    <property type="match status" value="1"/>
</dbReference>
<keyword evidence="3" id="KW-0285">Flavoprotein</keyword>
<dbReference type="InterPro" id="IPR036318">
    <property type="entry name" value="FAD-bd_PCMH-like_sf"/>
</dbReference>
<dbReference type="EMBL" id="ML736241">
    <property type="protein sequence ID" value="KAE8376401.1"/>
    <property type="molecule type" value="Genomic_DNA"/>
</dbReference>
<dbReference type="PROSITE" id="PS51387">
    <property type="entry name" value="FAD_PCMH"/>
    <property type="match status" value="1"/>
</dbReference>
<dbReference type="SUPFAM" id="SSF56176">
    <property type="entry name" value="FAD-binding/transporter-associated domain-like"/>
    <property type="match status" value="1"/>
</dbReference>
<comment type="similarity">
    <text evidence="2">Belongs to the oxygen-dependent FAD-linked oxidoreductase family.</text>
</comment>
<dbReference type="InterPro" id="IPR016169">
    <property type="entry name" value="FAD-bd_PCMH_sub2"/>
</dbReference>
<reference evidence="7 8" key="1">
    <citation type="submission" date="2019-04" db="EMBL/GenBank/DDBJ databases">
        <title>Friends and foes A comparative genomics studyof 23 Aspergillus species from section Flavi.</title>
        <authorList>
            <consortium name="DOE Joint Genome Institute"/>
            <person name="Kjaerbolling I."/>
            <person name="Vesth T."/>
            <person name="Frisvad J.C."/>
            <person name="Nybo J.L."/>
            <person name="Theobald S."/>
            <person name="Kildgaard S."/>
            <person name="Isbrandt T."/>
            <person name="Kuo A."/>
            <person name="Sato A."/>
            <person name="Lyhne E.K."/>
            <person name="Kogle M.E."/>
            <person name="Wiebenga A."/>
            <person name="Kun R.S."/>
            <person name="Lubbers R.J."/>
            <person name="Makela M.R."/>
            <person name="Barry K."/>
            <person name="Chovatia M."/>
            <person name="Clum A."/>
            <person name="Daum C."/>
            <person name="Haridas S."/>
            <person name="He G."/>
            <person name="LaButti K."/>
            <person name="Lipzen A."/>
            <person name="Mondo S."/>
            <person name="Riley R."/>
            <person name="Salamov A."/>
            <person name="Simmons B.A."/>
            <person name="Magnuson J.K."/>
            <person name="Henrissat B."/>
            <person name="Mortensen U.H."/>
            <person name="Larsen T.O."/>
            <person name="Devries R.P."/>
            <person name="Grigoriev I.V."/>
            <person name="Machida M."/>
            <person name="Baker S.E."/>
            <person name="Andersen M.R."/>
        </authorList>
    </citation>
    <scope>NUCLEOTIDE SEQUENCE [LARGE SCALE GENOMIC DNA]</scope>
    <source>
        <strain evidence="7 8">IBT 29228</strain>
    </source>
</reference>
<dbReference type="GO" id="GO:0071949">
    <property type="term" value="F:FAD binding"/>
    <property type="evidence" value="ECO:0007669"/>
    <property type="project" value="InterPro"/>
</dbReference>
<evidence type="ECO:0000256" key="3">
    <source>
        <dbReference type="ARBA" id="ARBA00022630"/>
    </source>
</evidence>
<keyword evidence="8" id="KW-1185">Reference proteome</keyword>
<proteinExistence type="inferred from homology"/>
<evidence type="ECO:0000313" key="7">
    <source>
        <dbReference type="EMBL" id="KAE8376401.1"/>
    </source>
</evidence>
<name>A0A5N7B2Z9_9EURO</name>
<dbReference type="Pfam" id="PF08031">
    <property type="entry name" value="BBE"/>
    <property type="match status" value="1"/>
</dbReference>
<dbReference type="Gene3D" id="3.30.43.10">
    <property type="entry name" value="Uridine Diphospho-n-acetylenolpyruvylglucosamine Reductase, domain 2"/>
    <property type="match status" value="1"/>
</dbReference>
<dbReference type="OrthoDB" id="415825at2759"/>
<evidence type="ECO:0000313" key="8">
    <source>
        <dbReference type="Proteomes" id="UP000326198"/>
    </source>
</evidence>
<dbReference type="PANTHER" id="PTHR42973:SF39">
    <property type="entry name" value="FAD-BINDING PCMH-TYPE DOMAIN-CONTAINING PROTEIN"/>
    <property type="match status" value="1"/>
</dbReference>
<dbReference type="InterPro" id="IPR006094">
    <property type="entry name" value="Oxid_FAD_bind_N"/>
</dbReference>
<dbReference type="Pfam" id="PF01565">
    <property type="entry name" value="FAD_binding_4"/>
    <property type="match status" value="1"/>
</dbReference>
<organism evidence="7 8">
    <name type="scientific">Aspergillus bertholletiae</name>
    <dbReference type="NCBI Taxonomy" id="1226010"/>
    <lineage>
        <taxon>Eukaryota</taxon>
        <taxon>Fungi</taxon>
        <taxon>Dikarya</taxon>
        <taxon>Ascomycota</taxon>
        <taxon>Pezizomycotina</taxon>
        <taxon>Eurotiomycetes</taxon>
        <taxon>Eurotiomycetidae</taxon>
        <taxon>Eurotiales</taxon>
        <taxon>Aspergillaceae</taxon>
        <taxon>Aspergillus</taxon>
        <taxon>Aspergillus subgen. Circumdati</taxon>
    </lineage>
</organism>
<accession>A0A5N7B2Z9</accession>
<dbReference type="PANTHER" id="PTHR42973">
    <property type="entry name" value="BINDING OXIDOREDUCTASE, PUTATIVE (AFU_ORTHOLOGUE AFUA_1G17690)-RELATED"/>
    <property type="match status" value="1"/>
</dbReference>
<evidence type="ECO:0000259" key="6">
    <source>
        <dbReference type="PROSITE" id="PS51387"/>
    </source>
</evidence>
<dbReference type="AlphaFoldDB" id="A0A5N7B2Z9"/>
<dbReference type="InterPro" id="IPR012951">
    <property type="entry name" value="BBE"/>
</dbReference>
<dbReference type="InterPro" id="IPR016166">
    <property type="entry name" value="FAD-bd_PCMH"/>
</dbReference>
<evidence type="ECO:0000256" key="4">
    <source>
        <dbReference type="ARBA" id="ARBA00022827"/>
    </source>
</evidence>
<dbReference type="Proteomes" id="UP000326198">
    <property type="component" value="Unassembled WGS sequence"/>
</dbReference>
<dbReference type="GO" id="GO:0016491">
    <property type="term" value="F:oxidoreductase activity"/>
    <property type="evidence" value="ECO:0007669"/>
    <property type="project" value="UniProtKB-KW"/>
</dbReference>
<dbReference type="Gene3D" id="3.40.462.20">
    <property type="match status" value="1"/>
</dbReference>
<keyword evidence="5" id="KW-0560">Oxidoreductase</keyword>